<dbReference type="EMBL" id="LGAP01000010">
    <property type="protein sequence ID" value="KOF17757.1"/>
    <property type="molecule type" value="Genomic_DNA"/>
</dbReference>
<evidence type="ECO:0000313" key="6">
    <source>
        <dbReference type="EMBL" id="KOF17757.1"/>
    </source>
</evidence>
<protein>
    <submittedName>
        <fullName evidence="6">TetR family transcriptional regulator</fullName>
    </submittedName>
</protein>
<dbReference type="InterPro" id="IPR036271">
    <property type="entry name" value="Tet_transcr_reg_TetR-rel_C_sf"/>
</dbReference>
<feature type="domain" description="HTH tetR-type" evidence="5">
    <location>
        <begin position="6"/>
        <end position="66"/>
    </location>
</feature>
<reference evidence="7" key="1">
    <citation type="submission" date="2015-07" db="EMBL/GenBank/DDBJ databases">
        <title>Whole genome sequence of an Ensifer adhaerens strain isolated from a cave pool in the Wind Cave National Park.</title>
        <authorList>
            <person name="Eng W.W.H."/>
            <person name="Gan H.M."/>
            <person name="Barton H.A."/>
            <person name="Savka M.A."/>
        </authorList>
    </citation>
    <scope>NUCLEOTIDE SEQUENCE [LARGE SCALE GENOMIC DNA]</scope>
    <source>
        <strain evidence="7">SD006</strain>
    </source>
</reference>
<dbReference type="Proteomes" id="UP000037425">
    <property type="component" value="Unassembled WGS sequence"/>
</dbReference>
<name>A0A0L8BSS7_ENSAD</name>
<dbReference type="Gene3D" id="1.10.10.60">
    <property type="entry name" value="Homeodomain-like"/>
    <property type="match status" value="1"/>
</dbReference>
<sequence>MARTKEFDREQALDDAIEVFREHGFEGTSTHMLVRAMKIGRQSLYDTFGDKWKLYCLAVERYAATETDAHIAMLRGAPRAQDGIRAMMERVVENASQACLGVNSVCEFGQSRPDLTAIHQAADRRLKHAAKQRISEAQAEGDLDATVSTEEAADFLFANVAGIRIAARGGAGLGELKTLARIALRVVT</sequence>
<gene>
    <name evidence="6" type="ORF">AC244_17205</name>
</gene>
<dbReference type="GO" id="GO:0003677">
    <property type="term" value="F:DNA binding"/>
    <property type="evidence" value="ECO:0007669"/>
    <property type="project" value="UniProtKB-UniRule"/>
</dbReference>
<dbReference type="OrthoDB" id="9795242at2"/>
<dbReference type="PROSITE" id="PS50977">
    <property type="entry name" value="HTH_TETR_2"/>
    <property type="match status" value="1"/>
</dbReference>
<evidence type="ECO:0000256" key="4">
    <source>
        <dbReference type="PROSITE-ProRule" id="PRU00335"/>
    </source>
</evidence>
<dbReference type="PANTHER" id="PTHR47506:SF1">
    <property type="entry name" value="HTH-TYPE TRANSCRIPTIONAL REGULATOR YJDC"/>
    <property type="match status" value="1"/>
</dbReference>
<dbReference type="Gene3D" id="1.10.357.10">
    <property type="entry name" value="Tetracycline Repressor, domain 2"/>
    <property type="match status" value="1"/>
</dbReference>
<evidence type="ECO:0000256" key="1">
    <source>
        <dbReference type="ARBA" id="ARBA00023015"/>
    </source>
</evidence>
<comment type="caution">
    <text evidence="6">The sequence shown here is derived from an EMBL/GenBank/DDBJ whole genome shotgun (WGS) entry which is preliminary data.</text>
</comment>
<dbReference type="Pfam" id="PF00440">
    <property type="entry name" value="TetR_N"/>
    <property type="match status" value="1"/>
</dbReference>
<dbReference type="SUPFAM" id="SSF48498">
    <property type="entry name" value="Tetracyclin repressor-like, C-terminal domain"/>
    <property type="match status" value="1"/>
</dbReference>
<evidence type="ECO:0000256" key="2">
    <source>
        <dbReference type="ARBA" id="ARBA00023125"/>
    </source>
</evidence>
<evidence type="ECO:0000313" key="7">
    <source>
        <dbReference type="Proteomes" id="UP000037425"/>
    </source>
</evidence>
<keyword evidence="3" id="KW-0804">Transcription</keyword>
<accession>A0A0L8BSS7</accession>
<dbReference type="InterPro" id="IPR001647">
    <property type="entry name" value="HTH_TetR"/>
</dbReference>
<organism evidence="6 7">
    <name type="scientific">Ensifer adhaerens</name>
    <name type="common">Sinorhizobium morelense</name>
    <dbReference type="NCBI Taxonomy" id="106592"/>
    <lineage>
        <taxon>Bacteria</taxon>
        <taxon>Pseudomonadati</taxon>
        <taxon>Pseudomonadota</taxon>
        <taxon>Alphaproteobacteria</taxon>
        <taxon>Hyphomicrobiales</taxon>
        <taxon>Rhizobiaceae</taxon>
        <taxon>Sinorhizobium/Ensifer group</taxon>
        <taxon>Ensifer</taxon>
    </lineage>
</organism>
<dbReference type="RefSeq" id="WP_053250034.1">
    <property type="nucleotide sequence ID" value="NZ_LGAP01000010.1"/>
</dbReference>
<dbReference type="PANTHER" id="PTHR47506">
    <property type="entry name" value="TRANSCRIPTIONAL REGULATORY PROTEIN"/>
    <property type="match status" value="1"/>
</dbReference>
<proteinExistence type="predicted"/>
<dbReference type="SUPFAM" id="SSF46689">
    <property type="entry name" value="Homeodomain-like"/>
    <property type="match status" value="1"/>
</dbReference>
<feature type="DNA-binding region" description="H-T-H motif" evidence="4">
    <location>
        <begin position="29"/>
        <end position="48"/>
    </location>
</feature>
<dbReference type="InterPro" id="IPR011075">
    <property type="entry name" value="TetR_C"/>
</dbReference>
<dbReference type="Pfam" id="PF16925">
    <property type="entry name" value="TetR_C_13"/>
    <property type="match status" value="1"/>
</dbReference>
<dbReference type="PATRIC" id="fig|106592.7.peg.1214"/>
<keyword evidence="2 4" id="KW-0238">DNA-binding</keyword>
<dbReference type="InterPro" id="IPR009057">
    <property type="entry name" value="Homeodomain-like_sf"/>
</dbReference>
<evidence type="ECO:0000259" key="5">
    <source>
        <dbReference type="PROSITE" id="PS50977"/>
    </source>
</evidence>
<dbReference type="AlphaFoldDB" id="A0A0L8BSS7"/>
<keyword evidence="1" id="KW-0805">Transcription regulation</keyword>
<evidence type="ECO:0000256" key="3">
    <source>
        <dbReference type="ARBA" id="ARBA00023163"/>
    </source>
</evidence>